<dbReference type="InterPro" id="IPR016032">
    <property type="entry name" value="Sig_transdc_resp-reg_C-effctor"/>
</dbReference>
<proteinExistence type="predicted"/>
<accession>A0ABX0T9Q7</accession>
<comment type="caution">
    <text evidence="1">The sequence shown here is derived from an EMBL/GenBank/DDBJ whole genome shotgun (WGS) entry which is preliminary data.</text>
</comment>
<name>A0ABX0T9Q7_9MICO</name>
<dbReference type="EMBL" id="JAAOYO010000004">
    <property type="protein sequence ID" value="NII42273.1"/>
    <property type="molecule type" value="Genomic_DNA"/>
</dbReference>
<evidence type="ECO:0000313" key="1">
    <source>
        <dbReference type="EMBL" id="NII42273.1"/>
    </source>
</evidence>
<sequence>MSDYDVFVRVSVPNAVFKTLRQVADAERTSVAVVIREVLRTYVPPTTTPRAAEGSVDEQVLKLNEKGMTDHEIAAELGISHSSVAKRRKRLLLPAHGWQRRLDEQRKAAS</sequence>
<dbReference type="Gene3D" id="1.10.10.60">
    <property type="entry name" value="Homeodomain-like"/>
    <property type="match status" value="1"/>
</dbReference>
<gene>
    <name evidence="1" type="ORF">E9228_002931</name>
</gene>
<dbReference type="SUPFAM" id="SSF46894">
    <property type="entry name" value="C-terminal effector domain of the bipartite response regulators"/>
    <property type="match status" value="1"/>
</dbReference>
<protein>
    <submittedName>
        <fullName evidence="1">DNA-binding NarL/FixJ family response regulator</fullName>
    </submittedName>
</protein>
<dbReference type="GO" id="GO:0003677">
    <property type="term" value="F:DNA binding"/>
    <property type="evidence" value="ECO:0007669"/>
    <property type="project" value="UniProtKB-KW"/>
</dbReference>
<dbReference type="Proteomes" id="UP001318300">
    <property type="component" value="Unassembled WGS sequence"/>
</dbReference>
<keyword evidence="1" id="KW-0238">DNA-binding</keyword>
<evidence type="ECO:0000313" key="2">
    <source>
        <dbReference type="Proteomes" id="UP001318300"/>
    </source>
</evidence>
<dbReference type="Pfam" id="PF13384">
    <property type="entry name" value="HTH_23"/>
    <property type="match status" value="1"/>
</dbReference>
<keyword evidence="2" id="KW-1185">Reference proteome</keyword>
<reference evidence="1 2" key="1">
    <citation type="submission" date="2020-03" db="EMBL/GenBank/DDBJ databases">
        <title>Above-ground endophytic microbial communities from plants in different locations in the United States.</title>
        <authorList>
            <person name="Frank C."/>
        </authorList>
    </citation>
    <scope>NUCLEOTIDE SEQUENCE [LARGE SCALE GENOMIC DNA]</scope>
    <source>
        <strain evidence="1 2">WW7</strain>
    </source>
</reference>
<dbReference type="RefSeq" id="WP_166781248.1">
    <property type="nucleotide sequence ID" value="NZ_JAAOYO010000004.1"/>
</dbReference>
<organism evidence="1 2">
    <name type="scientific">Curtobacterium salicis</name>
    <dbReference type="NCBI Taxonomy" id="1779862"/>
    <lineage>
        <taxon>Bacteria</taxon>
        <taxon>Bacillati</taxon>
        <taxon>Actinomycetota</taxon>
        <taxon>Actinomycetes</taxon>
        <taxon>Micrococcales</taxon>
        <taxon>Microbacteriaceae</taxon>
        <taxon>Curtobacterium</taxon>
    </lineage>
</organism>